<accession>F9UGD2</accession>
<evidence type="ECO:0000313" key="5">
    <source>
        <dbReference type="Proteomes" id="UP000005459"/>
    </source>
</evidence>
<name>F9UGD2_9GAMM</name>
<protein>
    <submittedName>
        <fullName evidence="4">AMP-dependent synthetase and ligase</fullName>
    </submittedName>
</protein>
<dbReference type="PANTHER" id="PTHR43272">
    <property type="entry name" value="LONG-CHAIN-FATTY-ACID--COA LIGASE"/>
    <property type="match status" value="1"/>
</dbReference>
<dbReference type="AlphaFoldDB" id="F9UGD2"/>
<keyword evidence="3" id="KW-0443">Lipid metabolism</keyword>
<keyword evidence="2" id="KW-0276">Fatty acid metabolism</keyword>
<evidence type="ECO:0000313" key="4">
    <source>
        <dbReference type="EMBL" id="EGV16615.1"/>
    </source>
</evidence>
<dbReference type="EMBL" id="AFWV01000015">
    <property type="protein sequence ID" value="EGV16615.1"/>
    <property type="molecule type" value="Genomic_DNA"/>
</dbReference>
<evidence type="ECO:0000256" key="3">
    <source>
        <dbReference type="ARBA" id="ARBA00023098"/>
    </source>
</evidence>
<proteinExistence type="predicted"/>
<evidence type="ECO:0000256" key="1">
    <source>
        <dbReference type="ARBA" id="ARBA00022598"/>
    </source>
</evidence>
<dbReference type="Proteomes" id="UP000005459">
    <property type="component" value="Unassembled WGS sequence"/>
</dbReference>
<dbReference type="Pfam" id="PF23562">
    <property type="entry name" value="AMP-binding_C_3"/>
    <property type="match status" value="1"/>
</dbReference>
<gene>
    <name evidence="4" type="ORF">ThimaDRAFT_3985</name>
</gene>
<dbReference type="GO" id="GO:0004467">
    <property type="term" value="F:long-chain fatty acid-CoA ligase activity"/>
    <property type="evidence" value="ECO:0007669"/>
    <property type="project" value="TreeGrafter"/>
</dbReference>
<sequence>MKDILVLSNGEKVPPADLEMAIAMDPLFDQVVVLGEGHSYLTALLVLNADLWPGLAREHGLDPERPESLRDPQLNKLILKRIRSALHDFPGYAKIRRATPTLEPWSIDNGLLTPTMKVKRAMVVTRYREEIEEMYGMDA</sequence>
<keyword evidence="5" id="KW-1185">Reference proteome</keyword>
<dbReference type="STRING" id="768671.ThimaDRAFT_3985"/>
<organism evidence="4 5">
    <name type="scientific">Thiocapsa marina 5811</name>
    <dbReference type="NCBI Taxonomy" id="768671"/>
    <lineage>
        <taxon>Bacteria</taxon>
        <taxon>Pseudomonadati</taxon>
        <taxon>Pseudomonadota</taxon>
        <taxon>Gammaproteobacteria</taxon>
        <taxon>Chromatiales</taxon>
        <taxon>Chromatiaceae</taxon>
        <taxon>Thiocapsa</taxon>
    </lineage>
</organism>
<dbReference type="RefSeq" id="WP_007194857.1">
    <property type="nucleotide sequence ID" value="NZ_AFWV01000015.1"/>
</dbReference>
<dbReference type="eggNOG" id="COG1022">
    <property type="taxonomic scope" value="Bacteria"/>
</dbReference>
<reference evidence="4 5" key="1">
    <citation type="submission" date="2011-06" db="EMBL/GenBank/DDBJ databases">
        <title>The draft genome of Thiocapsa marina 5811.</title>
        <authorList>
            <consortium name="US DOE Joint Genome Institute (JGI-PGF)"/>
            <person name="Lucas S."/>
            <person name="Han J."/>
            <person name="Cheng J.-F."/>
            <person name="Goodwin L."/>
            <person name="Pitluck S."/>
            <person name="Peters L."/>
            <person name="Land M.L."/>
            <person name="Hauser L."/>
            <person name="Vogl K."/>
            <person name="Liu Z."/>
            <person name="Imhoff J."/>
            <person name="Thiel V."/>
            <person name="Frigaard N.-U."/>
            <person name="Bryant D."/>
            <person name="Woyke T.J."/>
        </authorList>
    </citation>
    <scope>NUCLEOTIDE SEQUENCE [LARGE SCALE GENOMIC DNA]</scope>
    <source>
        <strain evidence="4 5">5811</strain>
    </source>
</reference>
<evidence type="ECO:0000256" key="2">
    <source>
        <dbReference type="ARBA" id="ARBA00022832"/>
    </source>
</evidence>
<dbReference type="PATRIC" id="fig|768671.3.peg.4207"/>
<dbReference type="PANTHER" id="PTHR43272:SF32">
    <property type="entry name" value="AMP-DEPENDENT SYNTHETASE_LIGASE DOMAIN-CONTAINING PROTEIN"/>
    <property type="match status" value="1"/>
</dbReference>
<dbReference type="GO" id="GO:0016020">
    <property type="term" value="C:membrane"/>
    <property type="evidence" value="ECO:0007669"/>
    <property type="project" value="TreeGrafter"/>
</dbReference>
<keyword evidence="1 4" id="KW-0436">Ligase</keyword>
<dbReference type="SUPFAM" id="SSF56801">
    <property type="entry name" value="Acetyl-CoA synthetase-like"/>
    <property type="match status" value="1"/>
</dbReference>